<name>A0A0E9PU77_ANGAN</name>
<organism evidence="2">
    <name type="scientific">Anguilla anguilla</name>
    <name type="common">European freshwater eel</name>
    <name type="synonym">Muraena anguilla</name>
    <dbReference type="NCBI Taxonomy" id="7936"/>
    <lineage>
        <taxon>Eukaryota</taxon>
        <taxon>Metazoa</taxon>
        <taxon>Chordata</taxon>
        <taxon>Craniata</taxon>
        <taxon>Vertebrata</taxon>
        <taxon>Euteleostomi</taxon>
        <taxon>Actinopterygii</taxon>
        <taxon>Neopterygii</taxon>
        <taxon>Teleostei</taxon>
        <taxon>Anguilliformes</taxon>
        <taxon>Anguillidae</taxon>
        <taxon>Anguilla</taxon>
    </lineage>
</organism>
<keyword evidence="1" id="KW-1133">Transmembrane helix</keyword>
<reference evidence="2" key="2">
    <citation type="journal article" date="2015" name="Fish Shellfish Immunol.">
        <title>Early steps in the European eel (Anguilla anguilla)-Vibrio vulnificus interaction in the gills: Role of the RtxA13 toxin.</title>
        <authorList>
            <person name="Callol A."/>
            <person name="Pajuelo D."/>
            <person name="Ebbesson L."/>
            <person name="Teles M."/>
            <person name="MacKenzie S."/>
            <person name="Amaro C."/>
        </authorList>
    </citation>
    <scope>NUCLEOTIDE SEQUENCE</scope>
</reference>
<keyword evidence="1" id="KW-0812">Transmembrane</keyword>
<protein>
    <submittedName>
        <fullName evidence="2">Uncharacterized protein</fullName>
    </submittedName>
</protein>
<evidence type="ECO:0000313" key="2">
    <source>
        <dbReference type="EMBL" id="JAH07650.1"/>
    </source>
</evidence>
<reference evidence="2" key="1">
    <citation type="submission" date="2014-11" db="EMBL/GenBank/DDBJ databases">
        <authorList>
            <person name="Amaro Gonzalez C."/>
        </authorList>
    </citation>
    <scope>NUCLEOTIDE SEQUENCE</scope>
</reference>
<dbReference type="AlphaFoldDB" id="A0A0E9PU77"/>
<feature type="transmembrane region" description="Helical" evidence="1">
    <location>
        <begin position="20"/>
        <end position="38"/>
    </location>
</feature>
<evidence type="ECO:0000256" key="1">
    <source>
        <dbReference type="SAM" id="Phobius"/>
    </source>
</evidence>
<sequence length="47" mass="5230">MVQTNMYEKDHSYADKMLSSFLILVSLSALLLSVIDVAKNSGDLRVL</sequence>
<dbReference type="EMBL" id="GBXM01100927">
    <property type="protein sequence ID" value="JAH07650.1"/>
    <property type="molecule type" value="Transcribed_RNA"/>
</dbReference>
<accession>A0A0E9PU77</accession>
<keyword evidence="1" id="KW-0472">Membrane</keyword>
<proteinExistence type="predicted"/>